<dbReference type="Pfam" id="PF00400">
    <property type="entry name" value="WD40"/>
    <property type="match status" value="4"/>
</dbReference>
<evidence type="ECO:0000256" key="5">
    <source>
        <dbReference type="PROSITE-ProRule" id="PRU00192"/>
    </source>
</evidence>
<accession>A0A9W7AFF0</accession>
<dbReference type="SUPFAM" id="SSF50998">
    <property type="entry name" value="Quinoprotein alcohol dehydrogenase-like"/>
    <property type="match status" value="1"/>
</dbReference>
<dbReference type="Pfam" id="PF23414">
    <property type="entry name" value="Beta-prop_EML_2"/>
    <property type="match status" value="1"/>
</dbReference>
<feature type="compositionally biased region" description="Basic and acidic residues" evidence="7">
    <location>
        <begin position="98"/>
        <end position="107"/>
    </location>
</feature>
<evidence type="ECO:0000313" key="10">
    <source>
        <dbReference type="Proteomes" id="UP001162640"/>
    </source>
</evidence>
<dbReference type="InterPro" id="IPR055442">
    <property type="entry name" value="Beta-prop_EML-like_2nd"/>
</dbReference>
<evidence type="ECO:0000313" key="9">
    <source>
        <dbReference type="EMBL" id="GMH71292.1"/>
    </source>
</evidence>
<dbReference type="Gene3D" id="2.30.30.40">
    <property type="entry name" value="SH3 Domains"/>
    <property type="match status" value="1"/>
</dbReference>
<dbReference type="SUPFAM" id="SSF50044">
    <property type="entry name" value="SH3-domain"/>
    <property type="match status" value="1"/>
</dbReference>
<reference evidence="10" key="1">
    <citation type="journal article" date="2023" name="Commun. Biol.">
        <title>Genome analysis of Parmales, the sister group of diatoms, reveals the evolutionary specialization of diatoms from phago-mixotrophs to photoautotrophs.</title>
        <authorList>
            <person name="Ban H."/>
            <person name="Sato S."/>
            <person name="Yoshikawa S."/>
            <person name="Yamada K."/>
            <person name="Nakamura Y."/>
            <person name="Ichinomiya M."/>
            <person name="Sato N."/>
            <person name="Blanc-Mathieu R."/>
            <person name="Endo H."/>
            <person name="Kuwata A."/>
            <person name="Ogata H."/>
        </authorList>
    </citation>
    <scope>NUCLEOTIDE SEQUENCE [LARGE SCALE GENOMIC DNA]</scope>
</reference>
<protein>
    <recommendedName>
        <fullName evidence="8">SH3 domain-containing protein</fullName>
    </recommendedName>
</protein>
<evidence type="ECO:0000259" key="8">
    <source>
        <dbReference type="PROSITE" id="PS50002"/>
    </source>
</evidence>
<feature type="compositionally biased region" description="Acidic residues" evidence="7">
    <location>
        <begin position="1126"/>
        <end position="1138"/>
    </location>
</feature>
<keyword evidence="4" id="KW-0677">Repeat</keyword>
<evidence type="ECO:0000256" key="3">
    <source>
        <dbReference type="ARBA" id="ARBA00022574"/>
    </source>
</evidence>
<evidence type="ECO:0000256" key="1">
    <source>
        <dbReference type="ARBA" id="ARBA00006489"/>
    </source>
</evidence>
<dbReference type="GO" id="GO:0008017">
    <property type="term" value="F:microtubule binding"/>
    <property type="evidence" value="ECO:0007669"/>
    <property type="project" value="TreeGrafter"/>
</dbReference>
<feature type="domain" description="SH3" evidence="8">
    <location>
        <begin position="1141"/>
        <end position="1195"/>
    </location>
</feature>
<dbReference type="Pfam" id="PF03451">
    <property type="entry name" value="HELP"/>
    <property type="match status" value="1"/>
</dbReference>
<dbReference type="PROSITE" id="PS50294">
    <property type="entry name" value="WD_REPEATS_REGION"/>
    <property type="match status" value="2"/>
</dbReference>
<dbReference type="EMBL" id="BLQM01000164">
    <property type="protein sequence ID" value="GMH71292.1"/>
    <property type="molecule type" value="Genomic_DNA"/>
</dbReference>
<dbReference type="InterPro" id="IPR015943">
    <property type="entry name" value="WD40/YVTN_repeat-like_dom_sf"/>
</dbReference>
<feature type="repeat" description="WD" evidence="6">
    <location>
        <begin position="595"/>
        <end position="627"/>
    </location>
</feature>
<comment type="caution">
    <text evidence="9">The sequence shown here is derived from an EMBL/GenBank/DDBJ whole genome shotgun (WGS) entry which is preliminary data.</text>
</comment>
<feature type="region of interest" description="Disordered" evidence="7">
    <location>
        <begin position="1093"/>
        <end position="1140"/>
    </location>
</feature>
<dbReference type="Proteomes" id="UP001162640">
    <property type="component" value="Unassembled WGS sequence"/>
</dbReference>
<dbReference type="PROSITE" id="PS50002">
    <property type="entry name" value="SH3"/>
    <property type="match status" value="1"/>
</dbReference>
<evidence type="ECO:0000256" key="7">
    <source>
        <dbReference type="SAM" id="MobiDB-lite"/>
    </source>
</evidence>
<feature type="compositionally biased region" description="Basic and acidic residues" evidence="7">
    <location>
        <begin position="55"/>
        <end position="68"/>
    </location>
</feature>
<dbReference type="SMART" id="SM00320">
    <property type="entry name" value="WD40"/>
    <property type="match status" value="8"/>
</dbReference>
<dbReference type="AlphaFoldDB" id="A0A9W7AFF0"/>
<dbReference type="PROSITE" id="PS50082">
    <property type="entry name" value="WD_REPEATS_2"/>
    <property type="match status" value="3"/>
</dbReference>
<dbReference type="PANTHER" id="PTHR13720:SF33">
    <property type="entry name" value="HELP DOMAIN-CONTAINING PROTEIN"/>
    <property type="match status" value="1"/>
</dbReference>
<feature type="compositionally biased region" description="Basic and acidic residues" evidence="7">
    <location>
        <begin position="76"/>
        <end position="89"/>
    </location>
</feature>
<dbReference type="Pfam" id="PF00018">
    <property type="entry name" value="SH3_1"/>
    <property type="match status" value="1"/>
</dbReference>
<gene>
    <name evidence="9" type="ORF">TL16_g05614</name>
</gene>
<dbReference type="InterPro" id="IPR011047">
    <property type="entry name" value="Quinoprotein_ADH-like_sf"/>
</dbReference>
<feature type="repeat" description="WD" evidence="6">
    <location>
        <begin position="705"/>
        <end position="736"/>
    </location>
</feature>
<comment type="similarity">
    <text evidence="1">Belongs to the WD repeat EMAP family.</text>
</comment>
<feature type="compositionally biased region" description="Low complexity" evidence="7">
    <location>
        <begin position="851"/>
        <end position="862"/>
    </location>
</feature>
<evidence type="ECO:0000256" key="4">
    <source>
        <dbReference type="ARBA" id="ARBA00022737"/>
    </source>
</evidence>
<evidence type="ECO:0000256" key="6">
    <source>
        <dbReference type="PROSITE-ProRule" id="PRU00221"/>
    </source>
</evidence>
<proteinExistence type="inferred from homology"/>
<dbReference type="InterPro" id="IPR005108">
    <property type="entry name" value="HELP"/>
</dbReference>
<organism evidence="9 10">
    <name type="scientific">Triparma laevis f. inornata</name>
    <dbReference type="NCBI Taxonomy" id="1714386"/>
    <lineage>
        <taxon>Eukaryota</taxon>
        <taxon>Sar</taxon>
        <taxon>Stramenopiles</taxon>
        <taxon>Ochrophyta</taxon>
        <taxon>Bolidophyceae</taxon>
        <taxon>Parmales</taxon>
        <taxon>Triparmaceae</taxon>
        <taxon>Triparma</taxon>
    </lineage>
</organism>
<dbReference type="PANTHER" id="PTHR13720">
    <property type="entry name" value="WD-40 REPEAT PROTEIN"/>
    <property type="match status" value="1"/>
</dbReference>
<keyword evidence="2 5" id="KW-0728">SH3 domain</keyword>
<dbReference type="InterPro" id="IPR036028">
    <property type="entry name" value="SH3-like_dom_sf"/>
</dbReference>
<name>A0A9W7AFF0_9STRA</name>
<dbReference type="InterPro" id="IPR050630">
    <property type="entry name" value="WD_repeat_EMAP"/>
</dbReference>
<keyword evidence="3 6" id="KW-0853">WD repeat</keyword>
<dbReference type="InterPro" id="IPR001680">
    <property type="entry name" value="WD40_rpt"/>
</dbReference>
<dbReference type="PRINTS" id="PR00452">
    <property type="entry name" value="SH3DOMAIN"/>
</dbReference>
<feature type="repeat" description="WD" evidence="6">
    <location>
        <begin position="919"/>
        <end position="960"/>
    </location>
</feature>
<feature type="region of interest" description="Disordered" evidence="7">
    <location>
        <begin position="28"/>
        <end position="120"/>
    </location>
</feature>
<sequence>MKLQRHDEVLAEMSAQMNSMIEEMQELQMIQDEATEEEKEEQKAVTQKMKAVNEQAKKLQEQMSDKQQLDQSEEYEAAKAKNKAKEQKKAAKKKKKKAKEDSARDEADNGVQATEKPRGRIVGKVVEQNMGGVVETKKRYSQKVTEFNAPRCATVSKGGHVLEKQREQQASSQVKYPQCRSVVYAPTHEQEKNEKRLWGANPLEKPLPLPAPDSKLEIDFVYGYHNSGYQQTQRCNTFFLKSQEVIYPAAALVILYDEDTHTQNFFRGHSEEVSCLAVHPNGRFVASSQTGRFPPVFVWDSNKRVEGTNILSDESHLTTCTGHERTVVSLDFSHDGKLLVSVGSDDHNTAIVWDWKSGTNLAQVGAGGQSVFDMRFNPYQAYGIPDNPPLPGQAPNEDDAVYTLTSSGVRHIKFWVFLRSQDEDSEIPDAKRWYLEGNSVNYATKTSVQDICSFTFIDDSKPLTIRNEKGKLESIEGSTERTDSRVVAGTSDGDVFIFKQPGVKLRYGKNAKDPKPWWVVDQTKKSAIAPVMKKMLWDSFASLIGIIPHNVNSGNKYILARKDRDEIDRLTAKLRLQSHNLEVKSKLENLYYSGPVGHQGGTSTVVFNKSANLLLTSGKDGRVRVWNPNCGIKEQDWDLPTTGGLTELEGNGLELGRILQSGAAGRSMSWPEDSDKIIVGTSTNSVVKIEIELGDDKLGRLKELVTSHYGPLSGLSMHPSRSMFVTCGRDRCANLWLNDSHSSANQARLTAPATCVSFHPAGQFVAIGLTSFEFVVLELVEEGNWKYSLRKMFQKTVAPVKQEDADIATTDKANSILDDRGGGRKGGGRGAGLNRRQTNAGEKKGTSFGFEEAAAPESANSAQRRREGRGSALKDEVMDIKYSPSGSHLAIALRDNNIYIYQILNGIHSDEDYKLISILKGHTSMVTNLDWSEDGCFIQSTGGDQELLYWQISQTKREQRDPHFRPCQFAHPFLLRDTEFHTWTSIYGWPVQGIWPNDIENSSEPVRGLMRSNRGEVLLVCDDLARVRLMRWPSLPGDKVREYFGHAMDANSANFSCDDSTVVSIGGNDCTIIQWKHVDQHGESVAYDFMGSPKRPTVVRTPRSTINKGRARRTTGSRKEPVVVEKEEEGGGEGEESLEAGFPKTVTALYDYDAAEEGELSFKKGEKITVTEEDEGWFKGYGASGEGLLPANYVE</sequence>
<dbReference type="InterPro" id="IPR001452">
    <property type="entry name" value="SH3_domain"/>
</dbReference>
<feature type="region of interest" description="Disordered" evidence="7">
    <location>
        <begin position="811"/>
        <end position="871"/>
    </location>
</feature>
<dbReference type="Gene3D" id="2.130.10.10">
    <property type="entry name" value="YVTN repeat-like/Quinoprotein amine dehydrogenase"/>
    <property type="match status" value="5"/>
</dbReference>
<evidence type="ECO:0000256" key="2">
    <source>
        <dbReference type="ARBA" id="ARBA00022443"/>
    </source>
</evidence>
<dbReference type="SMART" id="SM00326">
    <property type="entry name" value="SH3"/>
    <property type="match status" value="1"/>
</dbReference>